<dbReference type="InterPro" id="IPR039498">
    <property type="entry name" value="NTP_transf_5"/>
</dbReference>
<organism evidence="1 2">
    <name type="scientific">Clostridium thailandense</name>
    <dbReference type="NCBI Taxonomy" id="2794346"/>
    <lineage>
        <taxon>Bacteria</taxon>
        <taxon>Bacillati</taxon>
        <taxon>Bacillota</taxon>
        <taxon>Clostridia</taxon>
        <taxon>Eubacteriales</taxon>
        <taxon>Clostridiaceae</taxon>
        <taxon>Clostridium</taxon>
    </lineage>
</organism>
<reference evidence="1" key="1">
    <citation type="submission" date="2020-12" db="EMBL/GenBank/DDBJ databases">
        <title>Clostridium thailandense sp. nov., a novel acetogenic bacterium isolated from peat land soil in Thailand.</title>
        <authorList>
            <person name="Chaikitkaew S."/>
            <person name="Birkeland N.K."/>
        </authorList>
    </citation>
    <scope>NUCLEOTIDE SEQUENCE</scope>
    <source>
        <strain evidence="1">PL3</strain>
    </source>
</reference>
<evidence type="ECO:0000313" key="1">
    <source>
        <dbReference type="EMBL" id="MBV7271521.1"/>
    </source>
</evidence>
<name>A0A949WPM6_9CLOT</name>
<dbReference type="EMBL" id="JAEEGC010000006">
    <property type="protein sequence ID" value="MBV7271521.1"/>
    <property type="molecule type" value="Genomic_DNA"/>
</dbReference>
<accession>A0A949WPM6</accession>
<comment type="caution">
    <text evidence="1">The sequence shown here is derived from an EMBL/GenBank/DDBJ whole genome shotgun (WGS) entry which is preliminary data.</text>
</comment>
<dbReference type="AlphaFoldDB" id="A0A949WPM6"/>
<dbReference type="Pfam" id="PF14907">
    <property type="entry name" value="NTP_transf_5"/>
    <property type="match status" value="1"/>
</dbReference>
<dbReference type="Proteomes" id="UP000694308">
    <property type="component" value="Unassembled WGS sequence"/>
</dbReference>
<sequence length="411" mass="48590">MNNNQQTLVHLLNAAIHGRRVNNNEIDNINWSTVFEITKEQDIYALLYPIIKDIDDNLKPNNEIMNEWKKTTILASLNQAQNSNKIISVLRALNEAKIRVIGLKGLVLRELYPVKELRTMSDTDILIHVEDLDKVEEILLNLGYFEDHRDLKHILFLHKQFFPIELHWLAIDMNYFKNADYLEKDIWENNEKINIGGATILIPSLENQILYLCLHMAVHFANTGFGLRQLCDLVILVETEVHKVNWNSFYEKVVRCKIKNFVFAIFEVCRRLFHMVIPNILYNKDLENNEYIDMIIDSVLAEGVYGGIYGKVRLGPADDNLLFYYESNRQYYSLTGKLKYLIEFFFPMPHKLSRRYSYARDYPICIPLAWLHRLIYGIFRKDYNICEKSILLLSQSDFLRKRINLFKWLDL</sequence>
<gene>
    <name evidence="1" type="ORF">I6U48_01130</name>
</gene>
<evidence type="ECO:0000313" key="2">
    <source>
        <dbReference type="Proteomes" id="UP000694308"/>
    </source>
</evidence>
<protein>
    <submittedName>
        <fullName evidence="1">Nucleotidyltransferase family protein</fullName>
    </submittedName>
</protein>
<dbReference type="RefSeq" id="WP_218318560.1">
    <property type="nucleotide sequence ID" value="NZ_JAEEGC010000006.1"/>
</dbReference>
<keyword evidence="2" id="KW-1185">Reference proteome</keyword>
<proteinExistence type="predicted"/>